<sequence length="551" mass="64527">MIFTEVKNNAGFKWYENRNVLAKGFLFDEEGNFYKNDKISSFFKDVVSIEGFKHKLQVANGSFAVIVKNEGQIFAAVDTLRSMPLFYIRQNGTLFVSDDGWLLARKVNLSEVDEISFNEFLLSGYTIGNHTLLNNLRQIQAGQYLYYNDETQELKIDFYYKHLHGNYFDLDKEEYFEKLDSIYKNVFSRLIKSVRERTIAIPLSGGYDSRSIAAMLKKFGYENVICFTYGRPESFEVHTSERVAKEFGYKWYFVNYADKDDWYKLIGDEKYLFFASNASSLPHVQEYIALYVLKSKSLVPEDAVFVPGFSGDLLGGSYVPNEIITGQEYLLFEKGVEDYIFSKYLNLDNNISVEHIAKIKERISKELLEFGVHNVNNALDFDSIVEAFFTNHKVAKFVVNAVRLYEYFGYDWRMPLWDKELYEFYYRIPLEYRIVGKNLYNDYLLERLFAPLGVGFRKRTEVIRLRRKLVGYSKILNEFWNLVRSVYWKLNPNKKGLIDFNAFSNLYAICKEQLSLDDIYRLPPSTNKNSIFALWFVSVFLKNAGIFTKKG</sequence>
<feature type="domain" description="Asparagine synthetase" evidence="4">
    <location>
        <begin position="196"/>
        <end position="257"/>
    </location>
</feature>
<proteinExistence type="predicted"/>
<evidence type="ECO:0000256" key="3">
    <source>
        <dbReference type="ARBA" id="ARBA00048741"/>
    </source>
</evidence>
<dbReference type="InterPro" id="IPR051786">
    <property type="entry name" value="ASN_synthetase/amidase"/>
</dbReference>
<comment type="pathway">
    <text evidence="1">Amino-acid biosynthesis; L-asparagine biosynthesis; L-asparagine from L-aspartate (L-Gln route): step 1/1.</text>
</comment>
<evidence type="ECO:0000259" key="4">
    <source>
        <dbReference type="Pfam" id="PF00733"/>
    </source>
</evidence>
<protein>
    <recommendedName>
        <fullName evidence="2">asparagine synthase (glutamine-hydrolyzing)</fullName>
        <ecNumber evidence="2">6.3.5.4</ecNumber>
    </recommendedName>
</protein>
<dbReference type="EC" id="6.3.5.4" evidence="2"/>
<organism evidence="5">
    <name type="scientific">candidate division CPR3 bacterium</name>
    <dbReference type="NCBI Taxonomy" id="2268181"/>
    <lineage>
        <taxon>Bacteria</taxon>
        <taxon>Bacteria division CPR3</taxon>
    </lineage>
</organism>
<dbReference type="PANTHER" id="PTHR43284">
    <property type="entry name" value="ASPARAGINE SYNTHETASE (GLUTAMINE-HYDROLYZING)"/>
    <property type="match status" value="1"/>
</dbReference>
<evidence type="ECO:0000256" key="1">
    <source>
        <dbReference type="ARBA" id="ARBA00005187"/>
    </source>
</evidence>
<dbReference type="InterPro" id="IPR001962">
    <property type="entry name" value="Asn_synthase"/>
</dbReference>
<dbReference type="GO" id="GO:0004066">
    <property type="term" value="F:asparagine synthase (glutamine-hydrolyzing) activity"/>
    <property type="evidence" value="ECO:0007669"/>
    <property type="project" value="UniProtKB-EC"/>
</dbReference>
<dbReference type="SUPFAM" id="SSF56235">
    <property type="entry name" value="N-terminal nucleophile aminohydrolases (Ntn hydrolases)"/>
    <property type="match status" value="1"/>
</dbReference>
<dbReference type="GO" id="GO:0006529">
    <property type="term" value="P:asparagine biosynthetic process"/>
    <property type="evidence" value="ECO:0007669"/>
    <property type="project" value="InterPro"/>
</dbReference>
<comment type="catalytic activity">
    <reaction evidence="3">
        <text>L-aspartate + L-glutamine + ATP + H2O = L-asparagine + L-glutamate + AMP + diphosphate + H(+)</text>
        <dbReference type="Rhea" id="RHEA:12228"/>
        <dbReference type="ChEBI" id="CHEBI:15377"/>
        <dbReference type="ChEBI" id="CHEBI:15378"/>
        <dbReference type="ChEBI" id="CHEBI:29985"/>
        <dbReference type="ChEBI" id="CHEBI:29991"/>
        <dbReference type="ChEBI" id="CHEBI:30616"/>
        <dbReference type="ChEBI" id="CHEBI:33019"/>
        <dbReference type="ChEBI" id="CHEBI:58048"/>
        <dbReference type="ChEBI" id="CHEBI:58359"/>
        <dbReference type="ChEBI" id="CHEBI:456215"/>
        <dbReference type="EC" id="6.3.5.4"/>
    </reaction>
</comment>
<dbReference type="Gene3D" id="3.60.20.10">
    <property type="entry name" value="Glutamine Phosphoribosylpyrophosphate, subunit 1, domain 1"/>
    <property type="match status" value="1"/>
</dbReference>
<accession>A0A7C5YRF0</accession>
<comment type="caution">
    <text evidence="5">The sequence shown here is derived from an EMBL/GenBank/DDBJ whole genome shotgun (WGS) entry which is preliminary data.</text>
</comment>
<dbReference type="SUPFAM" id="SSF52402">
    <property type="entry name" value="Adenine nucleotide alpha hydrolases-like"/>
    <property type="match status" value="1"/>
</dbReference>
<gene>
    <name evidence="5" type="ORF">ENL96_02780</name>
</gene>
<dbReference type="InterPro" id="IPR014729">
    <property type="entry name" value="Rossmann-like_a/b/a_fold"/>
</dbReference>
<evidence type="ECO:0000313" key="5">
    <source>
        <dbReference type="EMBL" id="HHR92413.1"/>
    </source>
</evidence>
<dbReference type="PANTHER" id="PTHR43284:SF1">
    <property type="entry name" value="ASPARAGINE SYNTHETASE"/>
    <property type="match status" value="1"/>
</dbReference>
<dbReference type="AlphaFoldDB" id="A0A7C5YRF0"/>
<dbReference type="InterPro" id="IPR029055">
    <property type="entry name" value="Ntn_hydrolases_N"/>
</dbReference>
<dbReference type="CDD" id="cd01991">
    <property type="entry name" value="Asn_synthase_B_C"/>
    <property type="match status" value="1"/>
</dbReference>
<name>A0A7C5YRF0_UNCC3</name>
<evidence type="ECO:0000256" key="2">
    <source>
        <dbReference type="ARBA" id="ARBA00012737"/>
    </source>
</evidence>
<dbReference type="Gene3D" id="3.40.50.620">
    <property type="entry name" value="HUPs"/>
    <property type="match status" value="1"/>
</dbReference>
<reference evidence="5" key="1">
    <citation type="journal article" date="2020" name="mSystems">
        <title>Genome- and Community-Level Interaction Insights into Carbon Utilization and Element Cycling Functions of Hydrothermarchaeota in Hydrothermal Sediment.</title>
        <authorList>
            <person name="Zhou Z."/>
            <person name="Liu Y."/>
            <person name="Xu W."/>
            <person name="Pan J."/>
            <person name="Luo Z.H."/>
            <person name="Li M."/>
        </authorList>
    </citation>
    <scope>NUCLEOTIDE SEQUENCE [LARGE SCALE GENOMIC DNA]</scope>
    <source>
        <strain evidence="5">SpSt-1042</strain>
    </source>
</reference>
<dbReference type="Pfam" id="PF00733">
    <property type="entry name" value="Asn_synthase"/>
    <property type="match status" value="1"/>
</dbReference>
<dbReference type="EMBL" id="DRVY01000084">
    <property type="protein sequence ID" value="HHR92413.1"/>
    <property type="molecule type" value="Genomic_DNA"/>
</dbReference>